<protein>
    <submittedName>
        <fullName evidence="1">Uncharacterized protein</fullName>
    </submittedName>
</protein>
<dbReference type="EMBL" id="KU574722">
    <property type="protein sequence ID" value="AMM43727.1"/>
    <property type="molecule type" value="Genomic_DNA"/>
</dbReference>
<reference evidence="2" key="1">
    <citation type="submission" date="2016-01" db="EMBL/GenBank/DDBJ databases">
        <title>Isolation and Characterization of Enterobacteria phage CBB.</title>
        <authorList>
            <person name="Buttimer C.T.H."/>
            <person name="Hendrix H."/>
            <person name="Alexandre H."/>
            <person name="O'Mahony J."/>
            <person name="Lavigne R."/>
            <person name="Coffey A."/>
        </authorList>
    </citation>
    <scope>NUCLEOTIDE SEQUENCE [LARGE SCALE GENOMIC DNA]</scope>
</reference>
<dbReference type="Proteomes" id="UP000223891">
    <property type="component" value="Segment"/>
</dbReference>
<evidence type="ECO:0000313" key="2">
    <source>
        <dbReference type="Proteomes" id="UP000223891"/>
    </source>
</evidence>
<gene>
    <name evidence="1" type="ORF">CBB_162</name>
</gene>
<organism evidence="1 2">
    <name type="scientific">Pectobacterium phage vB_PcaM_CBB</name>
    <dbReference type="NCBI Taxonomy" id="2772511"/>
    <lineage>
        <taxon>Viruses</taxon>
        <taxon>Duplodnaviria</taxon>
        <taxon>Heunggongvirae</taxon>
        <taxon>Uroviricota</taxon>
        <taxon>Caudoviricetes</taxon>
        <taxon>Mimasvirus</taxon>
        <taxon>Mimasvirus CBB</taxon>
    </lineage>
</organism>
<proteinExistence type="predicted"/>
<name>A0A1L2CUQ0_9CAUD</name>
<evidence type="ECO:0000313" key="1">
    <source>
        <dbReference type="EMBL" id="AMM43727.1"/>
    </source>
</evidence>
<keyword evidence="2" id="KW-1185">Reference proteome</keyword>
<accession>A0A1L2CUQ0</accession>
<sequence>MDINTLNPVGSIELNLFTWEVPENLPVQEFKYASPKKVLDSIPPEMAQLVQRMIDEIKKYDSRSIVVDYRVRELDSGDSGSQIYGYHLDCTNDIHDDFEPETHVIFGTVQGTSFVMNPINSIGYNTVEDVLRNEVLVEHVAATNTAHKYTSKVLHNCPLIEKPCQRLLIRVTAGFKERIEHVKSSKCEA</sequence>